<evidence type="ECO:0000313" key="3">
    <source>
        <dbReference type="Proteomes" id="UP000215224"/>
    </source>
</evidence>
<sequence>MQLTNTKNIPSEQLTQFFKTHWGSTEMVISSGVYDCIKLDGFAMINEATEIIGLITYIVREKECEIISLDSIQEGKGIGTRLIQAAETAAKESNCSQMKLITTNDNLHALKFYQKRGYYLAKLHRNAVEKARERKPSIPLTGNDGIPIRDELELEKVLSGN</sequence>
<dbReference type="Gene3D" id="3.40.630.30">
    <property type="match status" value="1"/>
</dbReference>
<gene>
    <name evidence="2" type="ORF">BC6307_21745</name>
</gene>
<keyword evidence="2" id="KW-0808">Transferase</keyword>
<dbReference type="Proteomes" id="UP000215224">
    <property type="component" value="Chromosome"/>
</dbReference>
<name>A0A223KWE9_9BACI</name>
<dbReference type="STRING" id="1314751.GCA_001591425_05028"/>
<dbReference type="GO" id="GO:0016747">
    <property type="term" value="F:acyltransferase activity, transferring groups other than amino-acyl groups"/>
    <property type="evidence" value="ECO:0007669"/>
    <property type="project" value="InterPro"/>
</dbReference>
<dbReference type="InterPro" id="IPR016181">
    <property type="entry name" value="Acyl_CoA_acyltransferase"/>
</dbReference>
<feature type="domain" description="N-acetyltransferase" evidence="1">
    <location>
        <begin position="4"/>
        <end position="139"/>
    </location>
</feature>
<accession>A0A223KWE9</accession>
<dbReference type="EMBL" id="CP018866">
    <property type="protein sequence ID" value="AST93704.1"/>
    <property type="molecule type" value="Genomic_DNA"/>
</dbReference>
<dbReference type="KEGG" id="bcoh:BC6307_21745"/>
<dbReference type="CDD" id="cd04301">
    <property type="entry name" value="NAT_SF"/>
    <property type="match status" value="1"/>
</dbReference>
<dbReference type="AlphaFoldDB" id="A0A223KWE9"/>
<dbReference type="InterPro" id="IPR000182">
    <property type="entry name" value="GNAT_dom"/>
</dbReference>
<evidence type="ECO:0000259" key="1">
    <source>
        <dbReference type="PROSITE" id="PS51186"/>
    </source>
</evidence>
<keyword evidence="3" id="KW-1185">Reference proteome</keyword>
<dbReference type="RefSeq" id="WP_066422059.1">
    <property type="nucleotide sequence ID" value="NZ_CP018866.1"/>
</dbReference>
<organism evidence="2 3">
    <name type="scientific">Sutcliffiella cohnii</name>
    <dbReference type="NCBI Taxonomy" id="33932"/>
    <lineage>
        <taxon>Bacteria</taxon>
        <taxon>Bacillati</taxon>
        <taxon>Bacillota</taxon>
        <taxon>Bacilli</taxon>
        <taxon>Bacillales</taxon>
        <taxon>Bacillaceae</taxon>
        <taxon>Sutcliffiella</taxon>
    </lineage>
</organism>
<dbReference type="PROSITE" id="PS51186">
    <property type="entry name" value="GNAT"/>
    <property type="match status" value="1"/>
</dbReference>
<protein>
    <submittedName>
        <fullName evidence="2">GNAT family N-acetyltransferase</fullName>
    </submittedName>
</protein>
<dbReference type="SUPFAM" id="SSF55729">
    <property type="entry name" value="Acyl-CoA N-acyltransferases (Nat)"/>
    <property type="match status" value="1"/>
</dbReference>
<proteinExistence type="predicted"/>
<reference evidence="2 3" key="1">
    <citation type="submission" date="2016-12" db="EMBL/GenBank/DDBJ databases">
        <title>The whole genome sequencing and assembly of Bacillus cohnii DSM 6307T strain.</title>
        <authorList>
            <person name="Lee Y.-J."/>
            <person name="Yi H."/>
            <person name="Bahn Y.-S."/>
            <person name="Kim J.F."/>
            <person name="Lee D.-W."/>
        </authorList>
    </citation>
    <scope>NUCLEOTIDE SEQUENCE [LARGE SCALE GENOMIC DNA]</scope>
    <source>
        <strain evidence="2 3">DSM 6307</strain>
    </source>
</reference>
<dbReference type="Pfam" id="PF00583">
    <property type="entry name" value="Acetyltransf_1"/>
    <property type="match status" value="1"/>
</dbReference>
<evidence type="ECO:0000313" key="2">
    <source>
        <dbReference type="EMBL" id="AST93704.1"/>
    </source>
</evidence>